<comment type="caution">
    <text evidence="2">The sequence shown here is derived from an EMBL/GenBank/DDBJ whole genome shotgun (WGS) entry which is preliminary data.</text>
</comment>
<dbReference type="AlphaFoldDB" id="A0AAN6EUX3"/>
<accession>A0AAN6EUX3</accession>
<sequence length="150" mass="15952">MTPCALPRISRSLYALRPSLRSQPLLRPLSTTPYRLAADQDPDRNKHPARQAQQDRKKLDPESTEYAKSGSDDTAAANEDAAFNPNITDPQEAKKKAGEGNEVNPLDASPANPDISQGTAEEKGGLKKKMSEGGGGRQGGGEPGKGEQSV</sequence>
<feature type="region of interest" description="Disordered" evidence="1">
    <location>
        <begin position="19"/>
        <end position="150"/>
    </location>
</feature>
<reference evidence="2" key="1">
    <citation type="submission" date="2023-01" db="EMBL/GenBank/DDBJ databases">
        <title>Exophiala dermititidis isolated from Cystic Fibrosis Patient.</title>
        <authorList>
            <person name="Kurbessoian T."/>
            <person name="Crocker A."/>
            <person name="Murante D."/>
            <person name="Hogan D.A."/>
            <person name="Stajich J.E."/>
        </authorList>
    </citation>
    <scope>NUCLEOTIDE SEQUENCE</scope>
    <source>
        <strain evidence="2">Ex8</strain>
    </source>
</reference>
<feature type="compositionally biased region" description="Basic and acidic residues" evidence="1">
    <location>
        <begin position="120"/>
        <end position="131"/>
    </location>
</feature>
<dbReference type="Proteomes" id="UP001161757">
    <property type="component" value="Unassembled WGS sequence"/>
</dbReference>
<dbReference type="PANTHER" id="PTHR42090:SF1">
    <property type="match status" value="1"/>
</dbReference>
<protein>
    <submittedName>
        <fullName evidence="2">Uncharacterized protein</fullName>
    </submittedName>
</protein>
<feature type="compositionally biased region" description="Gly residues" evidence="1">
    <location>
        <begin position="132"/>
        <end position="143"/>
    </location>
</feature>
<evidence type="ECO:0000313" key="2">
    <source>
        <dbReference type="EMBL" id="KAJ8991519.1"/>
    </source>
</evidence>
<evidence type="ECO:0000313" key="3">
    <source>
        <dbReference type="Proteomes" id="UP001161757"/>
    </source>
</evidence>
<proteinExistence type="predicted"/>
<evidence type="ECO:0000256" key="1">
    <source>
        <dbReference type="SAM" id="MobiDB-lite"/>
    </source>
</evidence>
<dbReference type="PANTHER" id="PTHR42090">
    <property type="match status" value="1"/>
</dbReference>
<name>A0AAN6EUX3_EXODE</name>
<feature type="compositionally biased region" description="Low complexity" evidence="1">
    <location>
        <begin position="19"/>
        <end position="30"/>
    </location>
</feature>
<gene>
    <name evidence="2" type="ORF">HRR80_004851</name>
</gene>
<dbReference type="EMBL" id="JAJGCB010000008">
    <property type="protein sequence ID" value="KAJ8991519.1"/>
    <property type="molecule type" value="Genomic_DNA"/>
</dbReference>
<organism evidence="2 3">
    <name type="scientific">Exophiala dermatitidis</name>
    <name type="common">Black yeast-like fungus</name>
    <name type="synonym">Wangiella dermatitidis</name>
    <dbReference type="NCBI Taxonomy" id="5970"/>
    <lineage>
        <taxon>Eukaryota</taxon>
        <taxon>Fungi</taxon>
        <taxon>Dikarya</taxon>
        <taxon>Ascomycota</taxon>
        <taxon>Pezizomycotina</taxon>
        <taxon>Eurotiomycetes</taxon>
        <taxon>Chaetothyriomycetidae</taxon>
        <taxon>Chaetothyriales</taxon>
        <taxon>Herpotrichiellaceae</taxon>
        <taxon>Exophiala</taxon>
    </lineage>
</organism>